<evidence type="ECO:0000259" key="2">
    <source>
        <dbReference type="Pfam" id="PF12697"/>
    </source>
</evidence>
<dbReference type="PANTHER" id="PTHR43798">
    <property type="entry name" value="MONOACYLGLYCEROL LIPASE"/>
    <property type="match status" value="1"/>
</dbReference>
<dbReference type="EMBL" id="CP045096">
    <property type="protein sequence ID" value="QFQ95266.1"/>
    <property type="molecule type" value="Genomic_DNA"/>
</dbReference>
<dbReference type="Proteomes" id="UP000327294">
    <property type="component" value="Chromosome"/>
</dbReference>
<organism evidence="3 4">
    <name type="scientific">Streptomyces phaeolivaceus</name>
    <dbReference type="NCBI Taxonomy" id="2653200"/>
    <lineage>
        <taxon>Bacteria</taxon>
        <taxon>Bacillati</taxon>
        <taxon>Actinomycetota</taxon>
        <taxon>Actinomycetes</taxon>
        <taxon>Kitasatosporales</taxon>
        <taxon>Streptomycetaceae</taxon>
        <taxon>Streptomyces</taxon>
    </lineage>
</organism>
<proteinExistence type="predicted"/>
<keyword evidence="3" id="KW-0378">Hydrolase</keyword>
<keyword evidence="4" id="KW-1185">Reference proteome</keyword>
<evidence type="ECO:0000313" key="4">
    <source>
        <dbReference type="Proteomes" id="UP000327294"/>
    </source>
</evidence>
<dbReference type="GO" id="GO:0016787">
    <property type="term" value="F:hydrolase activity"/>
    <property type="evidence" value="ECO:0007669"/>
    <property type="project" value="UniProtKB-KW"/>
</dbReference>
<dbReference type="AlphaFoldDB" id="A0A5P8JWV6"/>
<accession>A0A5P8JWV6</accession>
<dbReference type="Pfam" id="PF12697">
    <property type="entry name" value="Abhydrolase_6"/>
    <property type="match status" value="1"/>
</dbReference>
<evidence type="ECO:0000313" key="3">
    <source>
        <dbReference type="EMBL" id="QFQ95266.1"/>
    </source>
</evidence>
<name>A0A5P8JWV6_9ACTN</name>
<sequence length="654" mass="70024">MKFSGIIPAVVPGRITSAVFGPAPVARDRAIGMSERLAAVSSLQSSLEYLTQRKDIEKGGMNDWEVARQYLAGAGPVTRRLVDGVSGVRTTTALHLARSAVSLAMLLPGDSRWRGAGNVFLGASSALLSPRHHYGGDGSDQVATLVQLATGAARLAPSPAAKDALLWYASLQAGMAYAVSGWVKLFGKPWRDASALGGVMRTRTYGHEGLHRWTCEHPRTAKALTHGVLALECLFPLVYARGGKLTRSMITSAAAFHVANGYFMGLSRFVTAFPAFHPLVAYTATPRSHPTVAGRDDRALTAAVVALAGGTAAAAATVVRRRLRTTEGWHTSRTLTTRSKNLLQYEEYSPGAPDQPVVVLAGGLLSTSEHYAWIAERLCHETRYGVVTYARAGYAGSRRRATTGFRLSESVRDLVDLVNGAVAPGRKVILVGHSIGGELARRAARHLGDRVQGIVYLDSSHPGQFSSGLGASEKGLAGNFASVGRALRLGTGILLTRPVWINELPYAYRKKVFAQYADARMWEAARREWKAIRADFTSFTGALARVEGVPALVVSAQRTVDRNPEQLLLHGELAEAHVGARTESVVIEGATHETMLITSRYANQVTDRIIAFFDGQDRRSTTATTSTSSSTSTTATASSASRPGRPVARKEAAR</sequence>
<dbReference type="InterPro" id="IPR050266">
    <property type="entry name" value="AB_hydrolase_sf"/>
</dbReference>
<dbReference type="InterPro" id="IPR029058">
    <property type="entry name" value="AB_hydrolase_fold"/>
</dbReference>
<feature type="domain" description="AB hydrolase-1" evidence="2">
    <location>
        <begin position="358"/>
        <end position="595"/>
    </location>
</feature>
<reference evidence="3 4" key="1">
    <citation type="submission" date="2019-10" db="EMBL/GenBank/DDBJ databases">
        <title>Streptomyces sp. strain GY16 isolated from leaves of Broussonetia papyrifera.</title>
        <authorList>
            <person name="Mo P."/>
        </authorList>
    </citation>
    <scope>NUCLEOTIDE SEQUENCE [LARGE SCALE GENOMIC DNA]</scope>
    <source>
        <strain evidence="3 4">GY16</strain>
    </source>
</reference>
<dbReference type="SUPFAM" id="SSF53474">
    <property type="entry name" value="alpha/beta-Hydrolases"/>
    <property type="match status" value="1"/>
</dbReference>
<feature type="compositionally biased region" description="Low complexity" evidence="1">
    <location>
        <begin position="621"/>
        <end position="641"/>
    </location>
</feature>
<feature type="region of interest" description="Disordered" evidence="1">
    <location>
        <begin position="620"/>
        <end position="654"/>
    </location>
</feature>
<gene>
    <name evidence="3" type="ORF">F9278_02625</name>
</gene>
<dbReference type="InterPro" id="IPR000073">
    <property type="entry name" value="AB_hydrolase_1"/>
</dbReference>
<dbReference type="KEGG" id="sphv:F9278_02625"/>
<dbReference type="GO" id="GO:0016020">
    <property type="term" value="C:membrane"/>
    <property type="evidence" value="ECO:0007669"/>
    <property type="project" value="TreeGrafter"/>
</dbReference>
<dbReference type="Gene3D" id="3.40.50.1820">
    <property type="entry name" value="alpha/beta hydrolase"/>
    <property type="match status" value="1"/>
</dbReference>
<protein>
    <submittedName>
        <fullName evidence="3">Alpha/beta fold hydrolase</fullName>
    </submittedName>
</protein>
<evidence type="ECO:0000256" key="1">
    <source>
        <dbReference type="SAM" id="MobiDB-lite"/>
    </source>
</evidence>
<dbReference type="PANTHER" id="PTHR43798:SF33">
    <property type="entry name" value="HYDROLASE, PUTATIVE (AFU_ORTHOLOGUE AFUA_2G14860)-RELATED"/>
    <property type="match status" value="1"/>
</dbReference>